<proteinExistence type="predicted"/>
<name>A0A139AKT9_GONPJ</name>
<dbReference type="AlphaFoldDB" id="A0A139AKT9"/>
<organism evidence="1 2">
    <name type="scientific">Gonapodya prolifera (strain JEL478)</name>
    <name type="common">Monoblepharis prolifera</name>
    <dbReference type="NCBI Taxonomy" id="1344416"/>
    <lineage>
        <taxon>Eukaryota</taxon>
        <taxon>Fungi</taxon>
        <taxon>Fungi incertae sedis</taxon>
        <taxon>Chytridiomycota</taxon>
        <taxon>Chytridiomycota incertae sedis</taxon>
        <taxon>Monoblepharidomycetes</taxon>
        <taxon>Monoblepharidales</taxon>
        <taxon>Gonapodyaceae</taxon>
        <taxon>Gonapodya</taxon>
    </lineage>
</organism>
<dbReference type="EMBL" id="KQ965748">
    <property type="protein sequence ID" value="KXS17113.1"/>
    <property type="molecule type" value="Genomic_DNA"/>
</dbReference>
<sequence>MEETYEADKRATPRFLQELQKVQDSSGTFLTARTMELRTFGDLNLDAFSVSDTSPSPQPTVALAIDRSRRSKALGNVVEDLGLRSYQLPDELILHIKHLRIKSNRLAQIAVALDRVPDLTKINFLEERLWATISHDTLPDWDGMLLPLLSKLKDLLVERDSESALDCSRTIKHQERLHQESKEIILDLRSIITRDAV</sequence>
<gene>
    <name evidence="1" type="ORF">M427DRAFT_263762</name>
</gene>
<reference evidence="1 2" key="1">
    <citation type="journal article" date="2015" name="Genome Biol. Evol.">
        <title>Phylogenomic analyses indicate that early fungi evolved digesting cell walls of algal ancestors of land plants.</title>
        <authorList>
            <person name="Chang Y."/>
            <person name="Wang S."/>
            <person name="Sekimoto S."/>
            <person name="Aerts A.L."/>
            <person name="Choi C."/>
            <person name="Clum A."/>
            <person name="LaButti K.M."/>
            <person name="Lindquist E.A."/>
            <person name="Yee Ngan C."/>
            <person name="Ohm R.A."/>
            <person name="Salamov A.A."/>
            <person name="Grigoriev I.V."/>
            <person name="Spatafora J.W."/>
            <person name="Berbee M.L."/>
        </authorList>
    </citation>
    <scope>NUCLEOTIDE SEQUENCE [LARGE SCALE GENOMIC DNA]</scope>
    <source>
        <strain evidence="1 2">JEL478</strain>
    </source>
</reference>
<keyword evidence="2" id="KW-1185">Reference proteome</keyword>
<evidence type="ECO:0000313" key="1">
    <source>
        <dbReference type="EMBL" id="KXS17113.1"/>
    </source>
</evidence>
<evidence type="ECO:0000313" key="2">
    <source>
        <dbReference type="Proteomes" id="UP000070544"/>
    </source>
</evidence>
<dbReference type="Proteomes" id="UP000070544">
    <property type="component" value="Unassembled WGS sequence"/>
</dbReference>
<accession>A0A139AKT9</accession>
<protein>
    <submittedName>
        <fullName evidence="1">Uncharacterized protein</fullName>
    </submittedName>
</protein>